<dbReference type="EC" id="1.1.1.23" evidence="4 12"/>
<feature type="binding site" evidence="12 15">
    <location>
        <position position="418"/>
    </location>
    <ligand>
        <name>substrate</name>
    </ligand>
</feature>
<dbReference type="EMBL" id="CP054056">
    <property type="protein sequence ID" value="QKJ25373.1"/>
    <property type="molecule type" value="Genomic_DNA"/>
</dbReference>
<keyword evidence="12" id="KW-0028">Amino-acid biosynthesis</keyword>
<dbReference type="RefSeq" id="WP_173493670.1">
    <property type="nucleotide sequence ID" value="NZ_CP054056.1"/>
</dbReference>
<dbReference type="CDD" id="cd06572">
    <property type="entry name" value="Histidinol_dh"/>
    <property type="match status" value="1"/>
</dbReference>
<dbReference type="PIRSF" id="PIRSF000099">
    <property type="entry name" value="Histidinol_dh"/>
    <property type="match status" value="1"/>
</dbReference>
<comment type="catalytic activity">
    <reaction evidence="11 12">
        <text>L-histidinol + 2 NAD(+) + H2O = L-histidine + 2 NADH + 3 H(+)</text>
        <dbReference type="Rhea" id="RHEA:20641"/>
        <dbReference type="ChEBI" id="CHEBI:15377"/>
        <dbReference type="ChEBI" id="CHEBI:15378"/>
        <dbReference type="ChEBI" id="CHEBI:57540"/>
        <dbReference type="ChEBI" id="CHEBI:57595"/>
        <dbReference type="ChEBI" id="CHEBI:57699"/>
        <dbReference type="ChEBI" id="CHEBI:57945"/>
        <dbReference type="EC" id="1.1.1.23"/>
    </reaction>
</comment>
<protein>
    <recommendedName>
        <fullName evidence="5 12">Histidinol dehydrogenase</fullName>
        <shortName evidence="12">HDH</shortName>
        <ecNumber evidence="4 12">1.1.1.23</ecNumber>
    </recommendedName>
</protein>
<dbReference type="UniPathway" id="UPA00031">
    <property type="reaction ID" value="UER00014"/>
</dbReference>
<dbReference type="AlphaFoldDB" id="A0A7D4TRK6"/>
<evidence type="ECO:0000256" key="14">
    <source>
        <dbReference type="PIRSR" id="PIRSR000099-1"/>
    </source>
</evidence>
<feature type="binding site" evidence="12 16">
    <location>
        <position position="264"/>
    </location>
    <ligand>
        <name>Zn(2+)</name>
        <dbReference type="ChEBI" id="CHEBI:29105"/>
    </ligand>
</feature>
<evidence type="ECO:0000256" key="2">
    <source>
        <dbReference type="ARBA" id="ARBA00004940"/>
    </source>
</evidence>
<sequence>MRIVELEGPITQELVREKLPRASVSVSAALESVLPLIHEVQTESLVALKRHAQAFDGVIPESFRVSEAQLSDALNAIDPALKTAIETAIERVRKVSEAALPEGFEVELGQGAKVAQRYVPVDSVGLYVPGGKAVYPSSVIMNAVAAQVARVPRIAIASPAQKDFDGSLHPSILATAALLGVTEVYAIGGASAVAAFAYGVPEIDLKPVRMVTGPGNIYVAAAKRALRGKIGIDSEAGPTEILILADSSSSPRSIAADLISQAEHDENAAVVLVTDSHQLARAVQIELEKQVPNLANRERIMAALSGQQSAIAVVSNFADAISVANEYATEHLEIHTANDEAVLAQISNAGAIFMGEFSPVSLGDYIAGSNHVLPTSEQAKFGPGLGVHSFLRPQQVIRYDRGGLLEVTDQLVAFANAEGLSAHGAAASIRFAEES</sequence>
<dbReference type="InterPro" id="IPR022695">
    <property type="entry name" value="Histidinol_DH_monofunct"/>
</dbReference>
<keyword evidence="8 12" id="KW-0560">Oxidoreductase</keyword>
<comment type="similarity">
    <text evidence="3 12 13 17">Belongs to the histidinol dehydrogenase family.</text>
</comment>
<dbReference type="InterPro" id="IPR001692">
    <property type="entry name" value="Histidinol_DH_CS"/>
</dbReference>
<dbReference type="KEGG" id="aqg:HRU87_04125"/>
<comment type="cofactor">
    <cofactor evidence="12 16">
        <name>Zn(2+)</name>
        <dbReference type="ChEBI" id="CHEBI:29105"/>
    </cofactor>
    <text evidence="12 16">Binds 1 zinc ion per subunit.</text>
</comment>
<feature type="active site" description="Proton acceptor" evidence="12 14">
    <location>
        <position position="330"/>
    </location>
</feature>
<feature type="binding site" evidence="12 16">
    <location>
        <position position="364"/>
    </location>
    <ligand>
        <name>Zn(2+)</name>
        <dbReference type="ChEBI" id="CHEBI:29105"/>
    </ligand>
</feature>
<reference evidence="18 19" key="1">
    <citation type="submission" date="2020-05" db="EMBL/GenBank/DDBJ databases">
        <title>Aquirufa sp. strain 15G-AUS-rot a new Aquirufa species.</title>
        <authorList>
            <person name="Pitt A."/>
            <person name="Hahn M.W."/>
        </authorList>
    </citation>
    <scope>NUCLEOTIDE SEQUENCE [LARGE SCALE GENOMIC DNA]</scope>
    <source>
        <strain evidence="18 19">15G-AUS-rot</strain>
    </source>
</reference>
<organism evidence="18 19">
    <name type="scientific">Aquiluna borgnonia</name>
    <dbReference type="NCBI Taxonomy" id="2499157"/>
    <lineage>
        <taxon>Bacteria</taxon>
        <taxon>Bacillati</taxon>
        <taxon>Actinomycetota</taxon>
        <taxon>Actinomycetes</taxon>
        <taxon>Micrococcales</taxon>
        <taxon>Microbacteriaceae</taxon>
        <taxon>Luna cluster</taxon>
        <taxon>Luna-1 subcluster</taxon>
        <taxon>Aquiluna</taxon>
    </lineage>
</organism>
<feature type="binding site" evidence="12 15">
    <location>
        <position position="423"/>
    </location>
    <ligand>
        <name>substrate</name>
    </ligand>
</feature>
<evidence type="ECO:0000313" key="19">
    <source>
        <dbReference type="Proteomes" id="UP000501003"/>
    </source>
</evidence>
<comment type="function">
    <text evidence="1 12">Catalyzes the sequential NAD-dependent oxidations of L-histidinol to L-histidinaldehyde and then to L-histidine.</text>
</comment>
<feature type="binding site" evidence="12 15">
    <location>
        <position position="364"/>
    </location>
    <ligand>
        <name>substrate</name>
    </ligand>
</feature>
<comment type="caution">
    <text evidence="12">Lacks conserved residue(s) required for the propagation of feature annotation.</text>
</comment>
<keyword evidence="10 12" id="KW-0368">Histidine biosynthesis</keyword>
<dbReference type="GO" id="GO:0051287">
    <property type="term" value="F:NAD binding"/>
    <property type="evidence" value="ECO:0007669"/>
    <property type="project" value="InterPro"/>
</dbReference>
<dbReference type="PRINTS" id="PR00083">
    <property type="entry name" value="HOLDHDRGNASE"/>
</dbReference>
<feature type="binding site" evidence="12 16">
    <location>
        <position position="261"/>
    </location>
    <ligand>
        <name>Zn(2+)</name>
        <dbReference type="ChEBI" id="CHEBI:29105"/>
    </ligand>
</feature>
<evidence type="ECO:0000256" key="9">
    <source>
        <dbReference type="ARBA" id="ARBA00023027"/>
    </source>
</evidence>
<evidence type="ECO:0000256" key="11">
    <source>
        <dbReference type="ARBA" id="ARBA00049489"/>
    </source>
</evidence>
<feature type="binding site" evidence="12 15">
    <location>
        <position position="239"/>
    </location>
    <ligand>
        <name>substrate</name>
    </ligand>
</feature>
<comment type="pathway">
    <text evidence="2 12">Amino-acid biosynthesis; L-histidine biosynthesis; L-histidine from 5-phospho-alpha-D-ribose 1-diphosphate: step 9/9.</text>
</comment>
<dbReference type="PROSITE" id="PS00611">
    <property type="entry name" value="HISOL_DEHYDROGENASE"/>
    <property type="match status" value="1"/>
</dbReference>
<feature type="binding site" evidence="12 15">
    <location>
        <position position="331"/>
    </location>
    <ligand>
        <name>substrate</name>
    </ligand>
</feature>
<dbReference type="HAMAP" id="MF_01024">
    <property type="entry name" value="HisD"/>
    <property type="match status" value="1"/>
</dbReference>
<feature type="active site" description="Proton acceptor" evidence="12 14">
    <location>
        <position position="331"/>
    </location>
</feature>
<evidence type="ECO:0000256" key="4">
    <source>
        <dbReference type="ARBA" id="ARBA00012965"/>
    </source>
</evidence>
<evidence type="ECO:0000256" key="6">
    <source>
        <dbReference type="ARBA" id="ARBA00022723"/>
    </source>
</evidence>
<proteinExistence type="inferred from homology"/>
<dbReference type="GO" id="GO:0000105">
    <property type="term" value="P:L-histidine biosynthetic process"/>
    <property type="evidence" value="ECO:0007669"/>
    <property type="project" value="UniProtKB-UniRule"/>
</dbReference>
<keyword evidence="19" id="KW-1185">Reference proteome</keyword>
<dbReference type="InterPro" id="IPR016161">
    <property type="entry name" value="Ald_DH/histidinol_DH"/>
</dbReference>
<feature type="binding site" evidence="12 15">
    <location>
        <position position="264"/>
    </location>
    <ligand>
        <name>substrate</name>
    </ligand>
</feature>
<evidence type="ECO:0000256" key="8">
    <source>
        <dbReference type="ARBA" id="ARBA00023002"/>
    </source>
</evidence>
<dbReference type="SUPFAM" id="SSF53720">
    <property type="entry name" value="ALDH-like"/>
    <property type="match status" value="1"/>
</dbReference>
<dbReference type="FunFam" id="3.40.50.1980:FF:000001">
    <property type="entry name" value="Histidinol dehydrogenase"/>
    <property type="match status" value="1"/>
</dbReference>
<keyword evidence="9 12" id="KW-0520">NAD</keyword>
<evidence type="ECO:0000256" key="13">
    <source>
        <dbReference type="PIRNR" id="PIRNR000099"/>
    </source>
</evidence>
<dbReference type="PANTHER" id="PTHR21256">
    <property type="entry name" value="HISTIDINOL DEHYDROGENASE HDH"/>
    <property type="match status" value="1"/>
</dbReference>
<dbReference type="GO" id="GO:0008270">
    <property type="term" value="F:zinc ion binding"/>
    <property type="evidence" value="ECO:0007669"/>
    <property type="project" value="UniProtKB-UniRule"/>
</dbReference>
<evidence type="ECO:0000256" key="16">
    <source>
        <dbReference type="PIRSR" id="PIRSR000099-4"/>
    </source>
</evidence>
<evidence type="ECO:0000256" key="3">
    <source>
        <dbReference type="ARBA" id="ARBA00010178"/>
    </source>
</evidence>
<dbReference type="Gene3D" id="3.40.50.1980">
    <property type="entry name" value="Nitrogenase molybdenum iron protein domain"/>
    <property type="match status" value="2"/>
</dbReference>
<name>A0A7D4TRK6_9MICO</name>
<evidence type="ECO:0000256" key="7">
    <source>
        <dbReference type="ARBA" id="ARBA00022833"/>
    </source>
</evidence>
<dbReference type="Pfam" id="PF00815">
    <property type="entry name" value="Histidinol_dh"/>
    <property type="match status" value="1"/>
</dbReference>
<keyword evidence="7 12" id="KW-0862">Zinc</keyword>
<dbReference type="InterPro" id="IPR012131">
    <property type="entry name" value="Hstdl_DH"/>
</dbReference>
<dbReference type="Gene3D" id="1.20.5.1300">
    <property type="match status" value="1"/>
</dbReference>
<dbReference type="Proteomes" id="UP000501003">
    <property type="component" value="Chromosome"/>
</dbReference>
<evidence type="ECO:0000256" key="10">
    <source>
        <dbReference type="ARBA" id="ARBA00023102"/>
    </source>
</evidence>
<feature type="binding site" evidence="12 16">
    <location>
        <position position="423"/>
    </location>
    <ligand>
        <name>Zn(2+)</name>
        <dbReference type="ChEBI" id="CHEBI:29105"/>
    </ligand>
</feature>
<accession>A0A7D4TRK6</accession>
<evidence type="ECO:0000256" key="15">
    <source>
        <dbReference type="PIRSR" id="PIRSR000099-3"/>
    </source>
</evidence>
<feature type="binding site" evidence="12 15">
    <location>
        <position position="261"/>
    </location>
    <ligand>
        <name>substrate</name>
    </ligand>
</feature>
<gene>
    <name evidence="12 18" type="primary">hisD</name>
    <name evidence="18" type="ORF">HRU87_04125</name>
</gene>
<evidence type="ECO:0000256" key="17">
    <source>
        <dbReference type="RuleBase" id="RU004175"/>
    </source>
</evidence>
<evidence type="ECO:0000256" key="1">
    <source>
        <dbReference type="ARBA" id="ARBA00003850"/>
    </source>
</evidence>
<dbReference type="NCBIfam" id="TIGR00069">
    <property type="entry name" value="hisD"/>
    <property type="match status" value="1"/>
</dbReference>
<evidence type="ECO:0000256" key="5">
    <source>
        <dbReference type="ARBA" id="ARBA00016531"/>
    </source>
</evidence>
<dbReference type="PANTHER" id="PTHR21256:SF2">
    <property type="entry name" value="HISTIDINE BIOSYNTHESIS TRIFUNCTIONAL PROTEIN"/>
    <property type="match status" value="1"/>
</dbReference>
<evidence type="ECO:0000256" key="12">
    <source>
        <dbReference type="HAMAP-Rule" id="MF_01024"/>
    </source>
</evidence>
<evidence type="ECO:0000313" key="18">
    <source>
        <dbReference type="EMBL" id="QKJ25373.1"/>
    </source>
</evidence>
<dbReference type="GO" id="GO:0004399">
    <property type="term" value="F:histidinol dehydrogenase activity"/>
    <property type="evidence" value="ECO:0007669"/>
    <property type="project" value="UniProtKB-UniRule"/>
</dbReference>
<keyword evidence="6 12" id="KW-0479">Metal-binding</keyword>
<dbReference type="GO" id="GO:0005829">
    <property type="term" value="C:cytosol"/>
    <property type="evidence" value="ECO:0007669"/>
    <property type="project" value="TreeGrafter"/>
</dbReference>